<feature type="compositionally biased region" description="Basic residues" evidence="9">
    <location>
        <begin position="502"/>
        <end position="516"/>
    </location>
</feature>
<feature type="compositionally biased region" description="Basic and acidic residues" evidence="9">
    <location>
        <begin position="1635"/>
        <end position="1649"/>
    </location>
</feature>
<feature type="compositionally biased region" description="Polar residues" evidence="9">
    <location>
        <begin position="1431"/>
        <end position="1441"/>
    </location>
</feature>
<feature type="compositionally biased region" description="Low complexity" evidence="9">
    <location>
        <begin position="998"/>
        <end position="1013"/>
    </location>
</feature>
<reference evidence="12 13" key="1">
    <citation type="submission" date="2014-11" db="EMBL/GenBank/DDBJ databases">
        <authorList>
            <person name="Zhu J."/>
            <person name="Qi W."/>
            <person name="Song R."/>
        </authorList>
    </citation>
    <scope>NUCLEOTIDE SEQUENCE [LARGE SCALE GENOMIC DNA]</scope>
</reference>
<feature type="compositionally biased region" description="Pro residues" evidence="9">
    <location>
        <begin position="1863"/>
        <end position="1875"/>
    </location>
</feature>
<feature type="domain" description="MATH" evidence="11">
    <location>
        <begin position="184"/>
        <end position="313"/>
    </location>
</feature>
<feature type="compositionally biased region" description="Basic and acidic residues" evidence="9">
    <location>
        <begin position="1685"/>
        <end position="1696"/>
    </location>
</feature>
<feature type="compositionally biased region" description="Polar residues" evidence="9">
    <location>
        <begin position="1407"/>
        <end position="1421"/>
    </location>
</feature>
<dbReference type="Pfam" id="PF22486">
    <property type="entry name" value="MATH_2"/>
    <property type="match status" value="1"/>
</dbReference>
<proteinExistence type="predicted"/>
<feature type="region of interest" description="Disordered" evidence="9">
    <location>
        <begin position="1294"/>
        <end position="1371"/>
    </location>
</feature>
<feature type="compositionally biased region" description="Low complexity" evidence="9">
    <location>
        <begin position="896"/>
        <end position="920"/>
    </location>
</feature>
<feature type="compositionally biased region" description="Pro residues" evidence="9">
    <location>
        <begin position="1505"/>
        <end position="1514"/>
    </location>
</feature>
<gene>
    <name evidence="12" type="ORF">Vbra_22113</name>
</gene>
<feature type="region of interest" description="Disordered" evidence="9">
    <location>
        <begin position="344"/>
        <end position="380"/>
    </location>
</feature>
<feature type="compositionally biased region" description="Basic and acidic residues" evidence="9">
    <location>
        <begin position="1709"/>
        <end position="1725"/>
    </location>
</feature>
<feature type="region of interest" description="Disordered" evidence="9">
    <location>
        <begin position="2083"/>
        <end position="2111"/>
    </location>
</feature>
<feature type="region of interest" description="Disordered" evidence="9">
    <location>
        <begin position="1072"/>
        <end position="1131"/>
    </location>
</feature>
<feature type="region of interest" description="Disordered" evidence="9">
    <location>
        <begin position="871"/>
        <end position="1056"/>
    </location>
</feature>
<feature type="compositionally biased region" description="Low complexity" evidence="9">
    <location>
        <begin position="1332"/>
        <end position="1344"/>
    </location>
</feature>
<feature type="compositionally biased region" description="Low complexity" evidence="9">
    <location>
        <begin position="1729"/>
        <end position="1750"/>
    </location>
</feature>
<keyword evidence="6 8" id="KW-0175">Coiled coil</keyword>
<feature type="compositionally biased region" description="Basic and acidic residues" evidence="9">
    <location>
        <begin position="1103"/>
        <end position="1115"/>
    </location>
</feature>
<feature type="compositionally biased region" description="Pro residues" evidence="9">
    <location>
        <begin position="1304"/>
        <end position="1331"/>
    </location>
</feature>
<feature type="region of interest" description="Disordered" evidence="9">
    <location>
        <begin position="475"/>
        <end position="856"/>
    </location>
</feature>
<feature type="region of interest" description="Disordered" evidence="9">
    <location>
        <begin position="1952"/>
        <end position="1978"/>
    </location>
</feature>
<feature type="compositionally biased region" description="Low complexity" evidence="9">
    <location>
        <begin position="1802"/>
        <end position="1812"/>
    </location>
</feature>
<dbReference type="InterPro" id="IPR018957">
    <property type="entry name" value="Znf_C3HC4_RING-type"/>
</dbReference>
<evidence type="ECO:0000256" key="9">
    <source>
        <dbReference type="SAM" id="MobiDB-lite"/>
    </source>
</evidence>
<dbReference type="Pfam" id="PF19179">
    <property type="entry name" value="TTC3_DZIP3_dom"/>
    <property type="match status" value="1"/>
</dbReference>
<dbReference type="InParanoid" id="A0A0G4GBC1"/>
<evidence type="ECO:0000256" key="6">
    <source>
        <dbReference type="ARBA" id="ARBA00023054"/>
    </source>
</evidence>
<feature type="compositionally biased region" description="Basic residues" evidence="9">
    <location>
        <begin position="757"/>
        <end position="767"/>
    </location>
</feature>
<dbReference type="PROSITE" id="PS00518">
    <property type="entry name" value="ZF_RING_1"/>
    <property type="match status" value="1"/>
</dbReference>
<evidence type="ECO:0000313" key="12">
    <source>
        <dbReference type="EMBL" id="CEM26428.1"/>
    </source>
</evidence>
<feature type="region of interest" description="Disordered" evidence="9">
    <location>
        <begin position="1389"/>
        <end position="1813"/>
    </location>
</feature>
<dbReference type="InterPro" id="IPR001841">
    <property type="entry name" value="Znf_RING"/>
</dbReference>
<feature type="compositionally biased region" description="Pro residues" evidence="9">
    <location>
        <begin position="936"/>
        <end position="946"/>
    </location>
</feature>
<feature type="compositionally biased region" description="Basic and acidic residues" evidence="9">
    <location>
        <begin position="734"/>
        <end position="749"/>
    </location>
</feature>
<feature type="compositionally biased region" description="Pro residues" evidence="9">
    <location>
        <begin position="985"/>
        <end position="997"/>
    </location>
</feature>
<feature type="compositionally biased region" description="Low complexity" evidence="9">
    <location>
        <begin position="591"/>
        <end position="607"/>
    </location>
</feature>
<feature type="compositionally biased region" description="Polar residues" evidence="9">
    <location>
        <begin position="368"/>
        <end position="378"/>
    </location>
</feature>
<dbReference type="GO" id="GO:0008270">
    <property type="term" value="F:zinc ion binding"/>
    <property type="evidence" value="ECO:0007669"/>
    <property type="project" value="UniProtKB-KW"/>
</dbReference>
<evidence type="ECO:0000256" key="1">
    <source>
        <dbReference type="ARBA" id="ARBA00004496"/>
    </source>
</evidence>
<comment type="subcellular location">
    <subcellularLocation>
        <location evidence="1">Cytoplasm</location>
    </subcellularLocation>
</comment>
<feature type="compositionally biased region" description="Acidic residues" evidence="9">
    <location>
        <begin position="663"/>
        <end position="679"/>
    </location>
</feature>
<keyword evidence="2" id="KW-0963">Cytoplasm</keyword>
<feature type="compositionally biased region" description="Low complexity" evidence="9">
    <location>
        <begin position="1589"/>
        <end position="1599"/>
    </location>
</feature>
<dbReference type="Pfam" id="PF00097">
    <property type="entry name" value="zf-C3HC4"/>
    <property type="match status" value="1"/>
</dbReference>
<name>A0A0G4GBC1_VITBC</name>
<dbReference type="CDD" id="cd00121">
    <property type="entry name" value="MATH"/>
    <property type="match status" value="2"/>
</dbReference>
<evidence type="ECO:0000256" key="4">
    <source>
        <dbReference type="ARBA" id="ARBA00022771"/>
    </source>
</evidence>
<keyword evidence="5" id="KW-0862">Zinc</keyword>
<organism evidence="12 13">
    <name type="scientific">Vitrella brassicaformis (strain CCMP3155)</name>
    <dbReference type="NCBI Taxonomy" id="1169540"/>
    <lineage>
        <taxon>Eukaryota</taxon>
        <taxon>Sar</taxon>
        <taxon>Alveolata</taxon>
        <taxon>Colpodellida</taxon>
        <taxon>Vitrellaceae</taxon>
        <taxon>Vitrella</taxon>
    </lineage>
</organism>
<feature type="compositionally biased region" description="Polar residues" evidence="9">
    <location>
        <begin position="1958"/>
        <end position="1978"/>
    </location>
</feature>
<dbReference type="InterPro" id="IPR002083">
    <property type="entry name" value="MATH/TRAF_dom"/>
</dbReference>
<dbReference type="GO" id="GO:0005737">
    <property type="term" value="C:cytoplasm"/>
    <property type="evidence" value="ECO:0007669"/>
    <property type="project" value="UniProtKB-SubCell"/>
</dbReference>
<dbReference type="Proteomes" id="UP000041254">
    <property type="component" value="Unassembled WGS sequence"/>
</dbReference>
<dbReference type="InterPro" id="IPR008974">
    <property type="entry name" value="TRAF-like"/>
</dbReference>
<feature type="compositionally biased region" description="Polar residues" evidence="9">
    <location>
        <begin position="689"/>
        <end position="706"/>
    </location>
</feature>
<feature type="compositionally biased region" description="Basic and acidic residues" evidence="9">
    <location>
        <begin position="653"/>
        <end position="662"/>
    </location>
</feature>
<dbReference type="EMBL" id="CDMY01000614">
    <property type="protein sequence ID" value="CEM26428.1"/>
    <property type="molecule type" value="Genomic_DNA"/>
</dbReference>
<feature type="domain" description="RING-type" evidence="10">
    <location>
        <begin position="1157"/>
        <end position="1224"/>
    </location>
</feature>
<dbReference type="InterPro" id="IPR013083">
    <property type="entry name" value="Znf_RING/FYVE/PHD"/>
</dbReference>
<dbReference type="Gene3D" id="2.60.210.10">
    <property type="entry name" value="Apoptosis, Tumor Necrosis Factor Receptor Associated Protein 2, Chain A"/>
    <property type="match status" value="2"/>
</dbReference>
<protein>
    <submittedName>
        <fullName evidence="12">Uncharacterized protein</fullName>
    </submittedName>
</protein>
<feature type="region of interest" description="Disordered" evidence="9">
    <location>
        <begin position="1827"/>
        <end position="1900"/>
    </location>
</feature>
<feature type="compositionally biased region" description="Acidic residues" evidence="9">
    <location>
        <begin position="1116"/>
        <end position="1125"/>
    </location>
</feature>
<feature type="domain" description="MATH" evidence="11">
    <location>
        <begin position="22"/>
        <end position="152"/>
    </location>
</feature>
<dbReference type="OMA" id="AQQAYNM"/>
<dbReference type="SUPFAM" id="SSF57850">
    <property type="entry name" value="RING/U-box"/>
    <property type="match status" value="1"/>
</dbReference>
<evidence type="ECO:0000256" key="8">
    <source>
        <dbReference type="SAM" id="Coils"/>
    </source>
</evidence>
<dbReference type="InterPro" id="IPR043866">
    <property type="entry name" value="TTC3/DZIP3_dom"/>
</dbReference>
<keyword evidence="4 7" id="KW-0863">Zinc-finger</keyword>
<dbReference type="PANTHER" id="PTHR46236">
    <property type="entry name" value="TRAF-LIKE SUPERFAMILY PROTEIN"/>
    <property type="match status" value="1"/>
</dbReference>
<keyword evidence="3" id="KW-0479">Metal-binding</keyword>
<accession>A0A0G4GBC1</accession>
<dbReference type="Gene3D" id="3.30.40.10">
    <property type="entry name" value="Zinc/RING finger domain, C3HC4 (zinc finger)"/>
    <property type="match status" value="1"/>
</dbReference>
<evidence type="ECO:0000259" key="10">
    <source>
        <dbReference type="PROSITE" id="PS50089"/>
    </source>
</evidence>
<feature type="compositionally biased region" description="Basic and acidic residues" evidence="9">
    <location>
        <begin position="2099"/>
        <end position="2111"/>
    </location>
</feature>
<feature type="compositionally biased region" description="Pro residues" evidence="9">
    <location>
        <begin position="820"/>
        <end position="829"/>
    </location>
</feature>
<keyword evidence="13" id="KW-1185">Reference proteome</keyword>
<dbReference type="GO" id="GO:0016567">
    <property type="term" value="P:protein ubiquitination"/>
    <property type="evidence" value="ECO:0007669"/>
    <property type="project" value="UniProtKB-UniPathway"/>
</dbReference>
<feature type="coiled-coil region" evidence="8">
    <location>
        <begin position="1907"/>
        <end position="1948"/>
    </location>
</feature>
<dbReference type="SUPFAM" id="SSF49599">
    <property type="entry name" value="TRAF domain-like"/>
    <property type="match status" value="2"/>
</dbReference>
<feature type="compositionally biased region" description="Basic and acidic residues" evidence="9">
    <location>
        <begin position="345"/>
        <end position="363"/>
    </location>
</feature>
<evidence type="ECO:0000313" key="13">
    <source>
        <dbReference type="Proteomes" id="UP000041254"/>
    </source>
</evidence>
<dbReference type="SMART" id="SM00184">
    <property type="entry name" value="RING"/>
    <property type="match status" value="1"/>
</dbReference>
<evidence type="ECO:0000256" key="5">
    <source>
        <dbReference type="ARBA" id="ARBA00022833"/>
    </source>
</evidence>
<feature type="compositionally biased region" description="Low complexity" evidence="9">
    <location>
        <begin position="1992"/>
        <end position="2004"/>
    </location>
</feature>
<feature type="compositionally biased region" description="Basic and acidic residues" evidence="9">
    <location>
        <begin position="714"/>
        <end position="723"/>
    </location>
</feature>
<dbReference type="PROSITE" id="PS50144">
    <property type="entry name" value="MATH"/>
    <property type="match status" value="2"/>
</dbReference>
<feature type="region of interest" description="Disordered" evidence="9">
    <location>
        <begin position="1992"/>
        <end position="2051"/>
    </location>
</feature>
<feature type="compositionally biased region" description="Polar residues" evidence="9">
    <location>
        <begin position="800"/>
        <end position="809"/>
    </location>
</feature>
<dbReference type="UniPathway" id="UPA00143"/>
<dbReference type="VEuPathDB" id="CryptoDB:Vbra_22113"/>
<feature type="compositionally biased region" description="Basic and acidic residues" evidence="9">
    <location>
        <begin position="2029"/>
        <end position="2046"/>
    </location>
</feature>
<sequence>MNFLKPIFQIFQEYAELPPLLDNEIQFVVKKWRDTRPCQPLRGPSKRIKSFFNCRLLVFPQGSQSSIDNVGVFLEVVPENYPQHWCFPSVKCEITVVNFHQYEESLRKSATLSFSSQVLTAGSSTFIPISTVKDPERGFLSHDGALVVRASVELPAVDLHLVDFGSRQGQGASALYHELGHVWDSEIRMVIKKWHSLSPQVPLATPCKKMRQCTFRLLVYPKGTERFPSHVGAFLEIIPTSDLQPSWCFNLKYAITIENFLLGPNGNLSKNDTYAFCETATDRGWADLIHFEVLTTETGFLSSDGSLSVKLTILEQPKMSRLRGPPGATAPGAPLAQQQAAQEALRLEEQRQQQEQRERERQMALENAATSGMSTGRSAATPLGQCRADECRNLQGPSVWLTDERVVCECSEHCKIYYHASCFKKLAKAIASDLEDHICLTPDCDGTLFRVNLIDSDGRLVRKYIDDEAILQEIRRKKQQQADQRSNPETPPAVDIPEHSRGRNTHAHAHAHTRKGRNSEPERGGDKDANTKADERARRANSSQSSHPAPAPAPAAAVAAAAAAAADPYPAPTEPTTRGARAPRHSDEQPASSSAAAAAAAGPSVASKRSDDADGPSRPAWQGQRRGILDLSRSREGLSMIEALQQSSSGHTSGDERDKRGEEGEEDEDNDGDDEEDNVTSDRYRSRGSDSPSASAQTPRSTSVGSEQMWGLIEGEHGDRDGEAMSSLAGGIFLRKDADPDGMRIRGEHANASAAERRRKPHGKGKQGKVTLSLSEFHQQVQSHPAPPPPPPPPPDYSNILRQTSTNTRRGPGQLTAPSALPPPPPPAPLTIARRLPVTPTVTRAPMRGRGIHTGGGLVPLGGPAAAAAAAAAGVPNPVIPPQPFSHEFPKLAGQPGSRIGSGLGLPLPSSMSMAASSAAAPPPPGSSPSLGFMECPPPPPGPPPQEALSSMSSMPSPPSARPRHEFRILTNTNRRANATSSPSASPPSGPAPPPPAAAVAAAAVAAAAESIPSSPPPPPSSSQSLGEASDGPQTYDEAPLCPAPCSPAPAAAAAAAAAAAEVPLSVIEERERAISSPLPPPSGPSAPLSGGTSESPGLARSLTEDERDDGRGGEAEEQESEEELDLRVTEDQLVETNELSLGRGPTRGLSAFDLVCSICQCNVVYRPRVTRCYHLFCGECIAQWFEKHNPTQFEGGGFKSFLQAAKKSTQDASLRRTAPCPICMRQLVYNKDLVSLFPTNKAVLRSDSQLRRFVERINNLHIRCKHHERGCSWQGRHADYPAHLEQCVTNQRDMRRRRAGASPSPPPQPPRVPSPVPPPSSPGPPEPPTPHAAVAAPSATVAAGRRRKDKRKATEEIRIGPLPRCPAPSPQQIAALYGLPLGRSTRDSGMEASFTGGGSERLGPTLSLSLAPSVGSTSASPALFPGGGNRTTLSASSKAFQPSGFLSMDNTEVSASGCPSPAPTPVPTAINAKKPGGLVHINAPRRSRRPEPRPSTAHQGLSAGPPPPPPPSIGTPALSSVGPPERDDLPPDSLLSKIIFTRSPSPSVVSPGATSAAISDSAVVPPPPPPSEDGSRAHGPLLISSLVPAPTSTPAPTSFPGQLNPMAPEFIPMGFKPSGQGFRQEGPSGGGRGKGHDPADGERAKSSGDLRSTLDCGRVRSPSPPASQPGRTLRPSSLSLAVHDPLDDPPSHRGAEGASDVGSASDDVGAKDHLVPRELMKMLDGEQPSGSATFPSSSSAAPDVPSQAADHLASLPFLPVTPDRTHSRSSSPQGGTGDLFSTSSPAAPLTTPGFSQGGGADEAAGSAAMKGPVPFAGLTGLCVAAAAAAGQSSIPSDDVESNMDAPSDPQIATDEARSASPEPAPASPPGPPPFGEGRGDHESTPQTPAVASDKPRGLTAAEMATVRRLIDLMARSEEDCEGLEESIRALVDQLGEGRQELRQHRQRLCRIRDGEQPMTQDNLPSNTSGSLSSASQPNQADIHAIPFPSLTAPTLASAPAPLSGGEDDPSRPPECTAAPLQQQQEGQELDRGDNGDTNDGRERDASGGSVMPAVGTVQRLESNALQLSETLTRLRVLLDGLPNSSDVLSGCLGGDGDGEQKAGDDTKDRD</sequence>
<feature type="compositionally biased region" description="Low complexity" evidence="9">
    <location>
        <begin position="554"/>
        <end position="568"/>
    </location>
</feature>
<feature type="compositionally biased region" description="Pro residues" evidence="9">
    <location>
        <begin position="785"/>
        <end position="796"/>
    </location>
</feature>
<evidence type="ECO:0000256" key="7">
    <source>
        <dbReference type="PROSITE-ProRule" id="PRU00175"/>
    </source>
</evidence>
<dbReference type="InterPro" id="IPR017907">
    <property type="entry name" value="Znf_RING_CS"/>
</dbReference>
<dbReference type="OrthoDB" id="443608at2759"/>
<dbReference type="PANTHER" id="PTHR46236:SF35">
    <property type="entry name" value="MATH DOMAIN-CONTAINING PROTEIN"/>
    <property type="match status" value="1"/>
</dbReference>
<feature type="compositionally biased region" description="Polar residues" evidence="9">
    <location>
        <begin position="1769"/>
        <end position="1786"/>
    </location>
</feature>
<evidence type="ECO:0000259" key="11">
    <source>
        <dbReference type="PROSITE" id="PS50144"/>
    </source>
</evidence>
<dbReference type="InterPro" id="IPR050804">
    <property type="entry name" value="MCC"/>
</dbReference>
<evidence type="ECO:0000256" key="3">
    <source>
        <dbReference type="ARBA" id="ARBA00022723"/>
    </source>
</evidence>
<feature type="compositionally biased region" description="Polar residues" evidence="9">
    <location>
        <begin position="1543"/>
        <end position="1559"/>
    </location>
</feature>
<dbReference type="PROSITE" id="PS50089">
    <property type="entry name" value="ZF_RING_2"/>
    <property type="match status" value="1"/>
</dbReference>
<feature type="compositionally biased region" description="Basic and acidic residues" evidence="9">
    <location>
        <begin position="517"/>
        <end position="538"/>
    </location>
</feature>
<feature type="compositionally biased region" description="Polar residues" evidence="9">
    <location>
        <begin position="770"/>
        <end position="783"/>
    </location>
</feature>
<evidence type="ECO:0000256" key="2">
    <source>
        <dbReference type="ARBA" id="ARBA00022490"/>
    </source>
</evidence>